<dbReference type="EMBL" id="CM046395">
    <property type="protein sequence ID" value="KAI8543219.1"/>
    <property type="molecule type" value="Genomic_DNA"/>
</dbReference>
<comment type="caution">
    <text evidence="1">The sequence shown here is derived from an EMBL/GenBank/DDBJ whole genome shotgun (WGS) entry which is preliminary data.</text>
</comment>
<name>A0ACC0MRP0_RHOML</name>
<dbReference type="Proteomes" id="UP001062846">
    <property type="component" value="Chromosome 8"/>
</dbReference>
<gene>
    <name evidence="1" type="ORF">RHMOL_Rhmol08G0200200</name>
</gene>
<accession>A0ACC0MRP0</accession>
<evidence type="ECO:0000313" key="1">
    <source>
        <dbReference type="EMBL" id="KAI8543219.1"/>
    </source>
</evidence>
<keyword evidence="2" id="KW-1185">Reference proteome</keyword>
<protein>
    <submittedName>
        <fullName evidence="1">Uncharacterized protein</fullName>
    </submittedName>
</protein>
<proteinExistence type="predicted"/>
<organism evidence="1 2">
    <name type="scientific">Rhododendron molle</name>
    <name type="common">Chinese azalea</name>
    <name type="synonym">Azalea mollis</name>
    <dbReference type="NCBI Taxonomy" id="49168"/>
    <lineage>
        <taxon>Eukaryota</taxon>
        <taxon>Viridiplantae</taxon>
        <taxon>Streptophyta</taxon>
        <taxon>Embryophyta</taxon>
        <taxon>Tracheophyta</taxon>
        <taxon>Spermatophyta</taxon>
        <taxon>Magnoliopsida</taxon>
        <taxon>eudicotyledons</taxon>
        <taxon>Gunneridae</taxon>
        <taxon>Pentapetalae</taxon>
        <taxon>asterids</taxon>
        <taxon>Ericales</taxon>
        <taxon>Ericaceae</taxon>
        <taxon>Ericoideae</taxon>
        <taxon>Rhodoreae</taxon>
        <taxon>Rhododendron</taxon>
    </lineage>
</organism>
<reference evidence="1" key="1">
    <citation type="submission" date="2022-02" db="EMBL/GenBank/DDBJ databases">
        <title>Plant Genome Project.</title>
        <authorList>
            <person name="Zhang R.-G."/>
        </authorList>
    </citation>
    <scope>NUCLEOTIDE SEQUENCE</scope>
    <source>
        <strain evidence="1">AT1</strain>
    </source>
</reference>
<sequence length="138" mass="14874">MPWFSHISLLAFHGSTSTKTKETCSLSTVDSRIEIDDRRNKLNDAGDGGYTPADSGIKIDDGINKLDTGDGGYTPMMAGTQRERERGGYTPVTVPEMGKNKAIVAWRSREKLAAVTPGAAEMAQALLDEVGCEKLLVI</sequence>
<evidence type="ECO:0000313" key="2">
    <source>
        <dbReference type="Proteomes" id="UP001062846"/>
    </source>
</evidence>